<dbReference type="Pfam" id="PF00271">
    <property type="entry name" value="Helicase_C"/>
    <property type="match status" value="1"/>
</dbReference>
<evidence type="ECO:0000259" key="3">
    <source>
        <dbReference type="PROSITE" id="PS51194"/>
    </source>
</evidence>
<dbReference type="PANTHER" id="PTHR47396">
    <property type="entry name" value="TYPE I RESTRICTION ENZYME ECOKI R PROTEIN"/>
    <property type="match status" value="1"/>
</dbReference>
<evidence type="ECO:0000256" key="1">
    <source>
        <dbReference type="SAM" id="MobiDB-lite"/>
    </source>
</evidence>
<dbReference type="PROSITE" id="PS51194">
    <property type="entry name" value="HELICASE_CTER"/>
    <property type="match status" value="1"/>
</dbReference>
<dbReference type="InterPro" id="IPR027417">
    <property type="entry name" value="P-loop_NTPase"/>
</dbReference>
<evidence type="ECO:0000313" key="5">
    <source>
        <dbReference type="Proteomes" id="UP001599756"/>
    </source>
</evidence>
<sequence>MARMSLRPHQAEAVDSVLRTLSEQPGKGIPPEGLRTQVIAATGSGKTLIGVEVTNRLPARRVLVLVPTLDLLLQTAAAWRAGGRRGAMVGVCSLRGADSQGVPCTTDPDELVAWTAGPEMVTVFATYASVGLGVLQRAHAAGLPVWDLMVLDEAHRTSGDAGRPWAAVHNQAQVPAVRRLYMTATARVWEAEGHRPRLVASMDEDSPVFGPVAYKLKLSDAIRLGLVAPYQVLCLDIRDPELHAALTATETIAAGSDVVRGARLAAVQAGLMQAAVEERVRRVLSFHSRVGEAEAMAAALPAVADRLAQESPDTFPPAEQVWADWLYGEHPPARRRQVLEEFASDFLGGKESAGRDVPAKLRVLSSVRVLGEGVDTAECDAVLFADARGSMVDIVQMVGRALRMEPGAGKIATLIVPVFLGPDEDPNELLTSDAYNTLAKVLGALRAHDTETIEALADPRVRSSRPVGGEQVGGDGALDAGQAHDGAGDENEGGDQGMVGVGAAAAGVLRFSEERDPAALTRFVRLRVIDPEGTYWRRGVEAATRWLRETESTELRVPYVYVTPEDWGAVGSYPLGVFIADQRRYYAAGTLEAGRVAELETLGMVWSVQASAWEAGLAVAQAYADAHGHFLPPATAVWGGDGFPIGVWAKNQRAAARKTRENAARREAGETVSYAGELSQERMGALDAVDPGWAPQGWDVAWQRCYRLVLAHTRAGCILPDAAGELIVQGEDLGAWIAAQRTGWEQLTPAQRFLLESVGVDPAGAGEAVGSRRRSRDERWAAHLIAARQYHAREGHLHVPRKHGEAIRLGGDGEDDRETVVKLGAWIDNIRRRAARLSPERRAHLDELGMRW</sequence>
<organism evidence="4 5">
    <name type="scientific">Streptomyces anandii</name>
    <dbReference type="NCBI Taxonomy" id="285454"/>
    <lineage>
        <taxon>Bacteria</taxon>
        <taxon>Bacillati</taxon>
        <taxon>Actinomycetota</taxon>
        <taxon>Actinomycetes</taxon>
        <taxon>Kitasatosporales</taxon>
        <taxon>Streptomycetaceae</taxon>
        <taxon>Streptomyces</taxon>
    </lineage>
</organism>
<gene>
    <name evidence="4" type="ORF">ACFW88_36000</name>
</gene>
<dbReference type="CDD" id="cd18785">
    <property type="entry name" value="SF2_C"/>
    <property type="match status" value="1"/>
</dbReference>
<dbReference type="SMART" id="SM00490">
    <property type="entry name" value="HELICc"/>
    <property type="match status" value="1"/>
</dbReference>
<comment type="caution">
    <text evidence="4">The sequence shown here is derived from an EMBL/GenBank/DDBJ whole genome shotgun (WGS) entry which is preliminary data.</text>
</comment>
<dbReference type="Proteomes" id="UP001599756">
    <property type="component" value="Unassembled WGS sequence"/>
</dbReference>
<protein>
    <submittedName>
        <fullName evidence="4">Helicase associated domain protein</fullName>
    </submittedName>
</protein>
<proteinExistence type="predicted"/>
<dbReference type="InterPro" id="IPR006935">
    <property type="entry name" value="Helicase/UvrB_N"/>
</dbReference>
<dbReference type="InterPro" id="IPR014001">
    <property type="entry name" value="Helicase_ATP-bd"/>
</dbReference>
<dbReference type="Gene3D" id="6.10.140.530">
    <property type="match status" value="2"/>
</dbReference>
<evidence type="ECO:0000313" key="4">
    <source>
        <dbReference type="EMBL" id="MFE1755871.1"/>
    </source>
</evidence>
<evidence type="ECO:0000259" key="2">
    <source>
        <dbReference type="PROSITE" id="PS51192"/>
    </source>
</evidence>
<feature type="region of interest" description="Disordered" evidence="1">
    <location>
        <begin position="462"/>
        <end position="497"/>
    </location>
</feature>
<keyword evidence="5" id="KW-1185">Reference proteome</keyword>
<dbReference type="SMART" id="SM00487">
    <property type="entry name" value="DEXDc"/>
    <property type="match status" value="1"/>
</dbReference>
<reference evidence="4 5" key="1">
    <citation type="submission" date="2024-09" db="EMBL/GenBank/DDBJ databases">
        <title>The Natural Products Discovery Center: Release of the First 8490 Sequenced Strains for Exploring Actinobacteria Biosynthetic Diversity.</title>
        <authorList>
            <person name="Kalkreuter E."/>
            <person name="Kautsar S.A."/>
            <person name="Yang D."/>
            <person name="Bader C.D."/>
            <person name="Teijaro C.N."/>
            <person name="Fluegel L."/>
            <person name="Davis C.M."/>
            <person name="Simpson J.R."/>
            <person name="Lauterbach L."/>
            <person name="Steele A.D."/>
            <person name="Gui C."/>
            <person name="Meng S."/>
            <person name="Li G."/>
            <person name="Viehrig K."/>
            <person name="Ye F."/>
            <person name="Su P."/>
            <person name="Kiefer A.F."/>
            <person name="Nichols A."/>
            <person name="Cepeda A.J."/>
            <person name="Yan W."/>
            <person name="Fan B."/>
            <person name="Jiang Y."/>
            <person name="Adhikari A."/>
            <person name="Zheng C.-J."/>
            <person name="Schuster L."/>
            <person name="Cowan T.M."/>
            <person name="Smanski M.J."/>
            <person name="Chevrette M.G."/>
            <person name="De Carvalho L.P.S."/>
            <person name="Shen B."/>
        </authorList>
    </citation>
    <scope>NUCLEOTIDE SEQUENCE [LARGE SCALE GENOMIC DNA]</scope>
    <source>
        <strain evidence="4 5">NPDC059500</strain>
    </source>
</reference>
<dbReference type="PANTHER" id="PTHR47396:SF1">
    <property type="entry name" value="ATP-DEPENDENT HELICASE IRC3-RELATED"/>
    <property type="match status" value="1"/>
</dbReference>
<dbReference type="Pfam" id="PF04851">
    <property type="entry name" value="ResIII"/>
    <property type="match status" value="1"/>
</dbReference>
<dbReference type="EMBL" id="JBHYTS010000126">
    <property type="protein sequence ID" value="MFE1755871.1"/>
    <property type="molecule type" value="Genomic_DNA"/>
</dbReference>
<dbReference type="InterPro" id="IPR001650">
    <property type="entry name" value="Helicase_C-like"/>
</dbReference>
<dbReference type="InterPro" id="IPR005114">
    <property type="entry name" value="Helicase_assoc"/>
</dbReference>
<dbReference type="PROSITE" id="PS51192">
    <property type="entry name" value="HELICASE_ATP_BIND_1"/>
    <property type="match status" value="1"/>
</dbReference>
<feature type="domain" description="Helicase ATP-binding" evidence="2">
    <location>
        <begin position="27"/>
        <end position="204"/>
    </location>
</feature>
<feature type="domain" description="Helicase C-terminal" evidence="3">
    <location>
        <begin position="270"/>
        <end position="453"/>
    </location>
</feature>
<dbReference type="Pfam" id="PF03457">
    <property type="entry name" value="HA"/>
    <property type="match status" value="3"/>
</dbReference>
<dbReference type="RefSeq" id="WP_381812610.1">
    <property type="nucleotide sequence ID" value="NZ_JBHYTS010000126.1"/>
</dbReference>
<dbReference type="InterPro" id="IPR050742">
    <property type="entry name" value="Helicase_Restrict-Modif_Enz"/>
</dbReference>
<dbReference type="Gene3D" id="3.40.50.300">
    <property type="entry name" value="P-loop containing nucleotide triphosphate hydrolases"/>
    <property type="match status" value="2"/>
</dbReference>
<accession>A0ABW6HHQ0</accession>
<name>A0ABW6HHQ0_9ACTN</name>
<dbReference type="SUPFAM" id="SSF52540">
    <property type="entry name" value="P-loop containing nucleoside triphosphate hydrolases"/>
    <property type="match status" value="1"/>
</dbReference>